<dbReference type="GO" id="GO:0006357">
    <property type="term" value="P:regulation of transcription by RNA polymerase II"/>
    <property type="evidence" value="ECO:0007669"/>
    <property type="project" value="TreeGrafter"/>
</dbReference>
<dbReference type="KEGG" id="vde:111244292"/>
<dbReference type="Proteomes" id="UP000594260">
    <property type="component" value="Unplaced"/>
</dbReference>
<keyword evidence="3" id="KW-1185">Reference proteome</keyword>
<proteinExistence type="predicted"/>
<sequence length="426" mass="47779">MLKVAGDEQNKEKTCEAKPPPSTDGYTLCLPGQTVGSQRNPYEDDFLQQVEHGLLPPVLAQLLDSLGHSHLFSSGRLPLSVHNHLPKNKAIQYTLLETSNSLVTSDVQQIAANWSLEGKLQLEARMLIATAEPICLEPDVTVALVDNCFHYKQKLMSGLTQSTRKGLPTRHPPLFGFVARLRERRKNKATRSSERTMVCEEPATTMEPSLIDVPIYAKVIPWCEVTANNSTRLVQQYIMETIHTGSVKHTAKVFILQTPTDEQYYGILVTYFGESQSQCMFRLGSLFNVRLYINQFRVLFTEEGQKPVKITRLTPGKDPLTWYTRGFILARQTQTGALVLAIAEQKRRATESPVAPSSTVPRTSLAYPTIESGNTHRIEIADPRTRSNINVWHSVPRSSWTPCVPPIPSPLPLFQTWSAQFTDDLP</sequence>
<accession>A0A7M7J521</accession>
<reference evidence="2" key="1">
    <citation type="submission" date="2021-01" db="UniProtKB">
        <authorList>
            <consortium name="EnsemblMetazoa"/>
        </authorList>
    </citation>
    <scope>IDENTIFICATION</scope>
</reference>
<dbReference type="OrthoDB" id="1932706at2759"/>
<dbReference type="PANTHER" id="PTHR13526:SF8">
    <property type="entry name" value="TRANSCRIPTION FACTOR SPT20 HOMOLOG"/>
    <property type="match status" value="1"/>
</dbReference>
<evidence type="ECO:0000313" key="2">
    <source>
        <dbReference type="EnsemblMetazoa" id="XP_022646961"/>
    </source>
</evidence>
<dbReference type="EnsemblMetazoa" id="XM_022791226">
    <property type="protein sequence ID" value="XP_022646961"/>
    <property type="gene ID" value="LOC111244292"/>
</dbReference>
<organism evidence="2 3">
    <name type="scientific">Varroa destructor</name>
    <name type="common">Honeybee mite</name>
    <dbReference type="NCBI Taxonomy" id="109461"/>
    <lineage>
        <taxon>Eukaryota</taxon>
        <taxon>Metazoa</taxon>
        <taxon>Ecdysozoa</taxon>
        <taxon>Arthropoda</taxon>
        <taxon>Chelicerata</taxon>
        <taxon>Arachnida</taxon>
        <taxon>Acari</taxon>
        <taxon>Parasitiformes</taxon>
        <taxon>Mesostigmata</taxon>
        <taxon>Gamasina</taxon>
        <taxon>Dermanyssoidea</taxon>
        <taxon>Varroidae</taxon>
        <taxon>Varroa</taxon>
    </lineage>
</organism>
<dbReference type="GeneID" id="111244292"/>
<protein>
    <submittedName>
        <fullName evidence="2">Uncharacterized protein</fullName>
    </submittedName>
</protein>
<evidence type="ECO:0000313" key="3">
    <source>
        <dbReference type="Proteomes" id="UP000594260"/>
    </source>
</evidence>
<feature type="compositionally biased region" description="Basic and acidic residues" evidence="1">
    <location>
        <begin position="1"/>
        <end position="16"/>
    </location>
</feature>
<dbReference type="InterPro" id="IPR021950">
    <property type="entry name" value="Spt20"/>
</dbReference>
<evidence type="ECO:0000256" key="1">
    <source>
        <dbReference type="SAM" id="MobiDB-lite"/>
    </source>
</evidence>
<feature type="region of interest" description="Disordered" evidence="1">
    <location>
        <begin position="1"/>
        <end position="24"/>
    </location>
</feature>
<name>A0A7M7J521_VARDE</name>
<dbReference type="RefSeq" id="XP_022646961.1">
    <property type="nucleotide sequence ID" value="XM_022791226.1"/>
</dbReference>
<dbReference type="GO" id="GO:0003712">
    <property type="term" value="F:transcription coregulator activity"/>
    <property type="evidence" value="ECO:0007669"/>
    <property type="project" value="InterPro"/>
</dbReference>
<dbReference type="InParanoid" id="A0A7M7J521"/>
<dbReference type="PANTHER" id="PTHR13526">
    <property type="entry name" value="TRANSCRIPTION FACTOR SPT20 HOMOLOG"/>
    <property type="match status" value="1"/>
</dbReference>
<dbReference type="GO" id="GO:0000124">
    <property type="term" value="C:SAGA complex"/>
    <property type="evidence" value="ECO:0007669"/>
    <property type="project" value="InterPro"/>
</dbReference>
<dbReference type="AlphaFoldDB" id="A0A7M7J521"/>